<sequence>MTNEDDDRSGDDGVHGAVPERSSRRRTQVAVAVAGLAVLGAGAAYAITTSVAGKDRTTAQDVGVVVPAPAPTSAAAQGQADSVTPASPSASASPSSAPASSASPSPTNNRAVTEDIKEAREKAAKDGHPLQRPPTEAPRAAAMSGPVETRNVPRKNGSLRITTAKFDLTGQRELLWVAEKGKPAGDGILCAQKFKFSNNSEAAVRPNMMVCWHTSPTKSVVTVLVDQGGKPTAAESAEIITAEWARLG</sequence>
<evidence type="ECO:0000313" key="3">
    <source>
        <dbReference type="EMBL" id="GIM93321.1"/>
    </source>
</evidence>
<dbReference type="RefSeq" id="WP_213009137.1">
    <property type="nucleotide sequence ID" value="NZ_BOQN01000065.1"/>
</dbReference>
<keyword evidence="2" id="KW-0812">Transmembrane</keyword>
<proteinExistence type="predicted"/>
<gene>
    <name evidence="3" type="ORF">Ato02nite_051140</name>
</gene>
<dbReference type="AlphaFoldDB" id="A0A919W8D7"/>
<comment type="caution">
    <text evidence="3">The sequence shown here is derived from an EMBL/GenBank/DDBJ whole genome shotgun (WGS) entry which is preliminary data.</text>
</comment>
<dbReference type="Proteomes" id="UP000677082">
    <property type="component" value="Unassembled WGS sequence"/>
</dbReference>
<keyword evidence="2" id="KW-1133">Transmembrane helix</keyword>
<reference evidence="3 4" key="1">
    <citation type="submission" date="2021-03" db="EMBL/GenBank/DDBJ databases">
        <title>Whole genome shotgun sequence of Actinoplanes toevensis NBRC 105298.</title>
        <authorList>
            <person name="Komaki H."/>
            <person name="Tamura T."/>
        </authorList>
    </citation>
    <scope>NUCLEOTIDE SEQUENCE [LARGE SCALE GENOMIC DNA]</scope>
    <source>
        <strain evidence="3 4">NBRC 105298</strain>
    </source>
</reference>
<feature type="region of interest" description="Disordered" evidence="1">
    <location>
        <begin position="70"/>
        <end position="153"/>
    </location>
</feature>
<feature type="region of interest" description="Disordered" evidence="1">
    <location>
        <begin position="1"/>
        <end position="27"/>
    </location>
</feature>
<name>A0A919W8D7_9ACTN</name>
<feature type="transmembrane region" description="Helical" evidence="2">
    <location>
        <begin position="29"/>
        <end position="47"/>
    </location>
</feature>
<organism evidence="3 4">
    <name type="scientific">Paractinoplanes toevensis</name>
    <dbReference type="NCBI Taxonomy" id="571911"/>
    <lineage>
        <taxon>Bacteria</taxon>
        <taxon>Bacillati</taxon>
        <taxon>Actinomycetota</taxon>
        <taxon>Actinomycetes</taxon>
        <taxon>Micromonosporales</taxon>
        <taxon>Micromonosporaceae</taxon>
        <taxon>Paractinoplanes</taxon>
    </lineage>
</organism>
<evidence type="ECO:0000256" key="1">
    <source>
        <dbReference type="SAM" id="MobiDB-lite"/>
    </source>
</evidence>
<evidence type="ECO:0000256" key="2">
    <source>
        <dbReference type="SAM" id="Phobius"/>
    </source>
</evidence>
<feature type="compositionally biased region" description="Low complexity" evidence="1">
    <location>
        <begin position="70"/>
        <end position="106"/>
    </location>
</feature>
<dbReference type="EMBL" id="BOQN01000065">
    <property type="protein sequence ID" value="GIM93321.1"/>
    <property type="molecule type" value="Genomic_DNA"/>
</dbReference>
<accession>A0A919W8D7</accession>
<keyword evidence="2" id="KW-0472">Membrane</keyword>
<protein>
    <submittedName>
        <fullName evidence="3">Uncharacterized protein</fullName>
    </submittedName>
</protein>
<evidence type="ECO:0000313" key="4">
    <source>
        <dbReference type="Proteomes" id="UP000677082"/>
    </source>
</evidence>
<keyword evidence="4" id="KW-1185">Reference proteome</keyword>
<feature type="compositionally biased region" description="Basic and acidic residues" evidence="1">
    <location>
        <begin position="112"/>
        <end position="129"/>
    </location>
</feature>